<sequence length="1861" mass="209091">MSWGFWVLVRQLKKLYAPGLLPVQLREVSRTRRLRGLWETPLVRSGSVEPEVSNGHLLQRRVPLLFRPNNGGLLHNEYPYLLHFRCLDPESLSPTPAPVLPLPVPQLQRRLNLDDDIYNTIIAFATTPYTSLGWELNPRYNKPWVRFYFRQIPRDFISFGRSISVQVHSHQYRVILHQTVLTNGYNHPWSGRAITLRVRSGLQVREPLPRAQEQYLAPGPFFRITYPYLPLFRIFIRVYKFAQRGFGILMGLSSEAQVAAAEVSQTRGEHLGLDWGVRWSHKPSLGQVVPPRPCSLEVDNIGFGRGRDDRKKVRLGGSSSEDTTGVTYAGFRSSAAHENLQLPTRMYPREFKDRIVHRTAMKFREEKLKVGEVLQSMEKHIGVGKQKTLGYCLQCVARATEDLLRGKQEEGTTVGGRSEDVGFAGASKGRIMDRAGPMGACQLTALVTDIAGCRSAFSQYLRGAMHKLDPAAMDSGGGSRGSAPSWGKLAVNLMVVDLSHAACGMGRRCTPRGRGGCALNRVQREMVSTLSRQGDSMRRLSDLSLSCGARLPDLQCRVAKIQADLHDLDVVPYAWSRLGQMRNLTTLQHSGISSGLPGIAERVGLPEKVTPFDPRGFLNAEEKEAYEEPDLLLSTEGDCEEETEVPFKISSSFKPWELLKLFQRWDSIHRLALFPAEDCFEKDRAGVFVVPKGPDEDRQIIDGRLRNRRERRRLRGSRSMAHACLLCQLPLEKKVGLLSLEDLEHYYHKFTVSKQRSRSNPIGRPAKALHFAGFKALPPGAAPDALLQPCWDGLPMGDHLAVDFAQSAHIRVLQSTEGMKEDGALRYDRLTPVSRDGVYEGIIIDDRLGLELMSPEEAAIRLAGGKGPVDELFDRAHDLLLAAALGPCSICCLRAEPLKNIFCVDASSSGAGACSTEVPLAVSDELWRRCDKRGYRSRLLRAGAAAFRDAGWELPSALEDGSSDEEDGPPPLSFDRARAEIFDIVELYGRDHEVSKACGRAGLHVGPVIELRLGVDLESLTVFSWLRSMIRAKRIRILLWEPPCTTFSPARFPKLRSKQASFGFRYIDFDTCVGNLHRIMACFLASAQSFLGRWHVGEHPWPGTMKYTAAWLYLQLLGARVIVFDWCRFGRAWKKATALIGNADCLDELGLRCECPRSFKHLKFEGSLTTKASSYSPEFASAFAELARANLHQLCAGCPSPVCPEDPIVSRKARHVSHLWAVQFAETLPWTANMIYKFGDGGHINLKEARAYKRLPRDSKPVIGQDFKVCIGAFNKGRSPSAALSKIVVSTMPHILGKNLRPCSFHQPTWGMRADAPSRLRAVEAPTAAIPQWFWQLSNGTHPSDVRGLDENSYTSRGLGRWFQYGAFALGLVRARRDEPQAKESSRERFGVTVAGGSERDHSPEQGEALRQKFLARDLAETVNVDAPNYMTESGATGPASVSFLDLEVGPDGARHQYVQIEHKDEVCFLTSCLHNLPSSVTILPCSTPIYKARFKTLLEVIKLPKGYGDPSSLRPGRASFFVVLWEENGQKWAPVFFAREWRSLKMLRSLKDNQALDQCHQSFGLDTLKPSRLPCRRPALFSVLVDRVQPSQQKPSCETTSSPATRSQRRPTTLEAHCGLHRVSLENLAHPPARDFCVEWGAQAPYFHSFDFANFLDFGTGKFDVAARSCFAKLPLLLVIAPLERNIKPDEFISFNGGGLHGAFEIPNYRRAPFWKYFWVQHFVARQHVFNVHHTGYIVLCVFFWWTGAFSTAPIERREKYYMHSPKFRLQTAYANPGTRPAAKIAQEGAKVRYFYRGHDHPFTLNELKDYYFKLRENWLIQHYPGIQYPFVYRQMVPEKTDEPLKVPVSDPLRPGQGGH</sequence>
<feature type="region of interest" description="Disordered" evidence="1">
    <location>
        <begin position="1593"/>
        <end position="1612"/>
    </location>
</feature>
<evidence type="ECO:0000313" key="2">
    <source>
        <dbReference type="EMBL" id="CAE8724140.1"/>
    </source>
</evidence>
<organism evidence="2 3">
    <name type="scientific">Polarella glacialis</name>
    <name type="common">Dinoflagellate</name>
    <dbReference type="NCBI Taxonomy" id="89957"/>
    <lineage>
        <taxon>Eukaryota</taxon>
        <taxon>Sar</taxon>
        <taxon>Alveolata</taxon>
        <taxon>Dinophyceae</taxon>
        <taxon>Suessiales</taxon>
        <taxon>Suessiaceae</taxon>
        <taxon>Polarella</taxon>
    </lineage>
</organism>
<protein>
    <submittedName>
        <fullName evidence="2">Uncharacterized protein</fullName>
    </submittedName>
</protein>
<accession>A0A813LF64</accession>
<reference evidence="2" key="1">
    <citation type="submission" date="2021-02" db="EMBL/GenBank/DDBJ databases">
        <authorList>
            <person name="Dougan E. K."/>
            <person name="Rhodes N."/>
            <person name="Thang M."/>
            <person name="Chan C."/>
        </authorList>
    </citation>
    <scope>NUCLEOTIDE SEQUENCE</scope>
</reference>
<dbReference type="EMBL" id="CAJNNW010034846">
    <property type="protein sequence ID" value="CAE8724140.1"/>
    <property type="molecule type" value="Genomic_DNA"/>
</dbReference>
<feature type="compositionally biased region" description="Basic and acidic residues" evidence="1">
    <location>
        <begin position="1378"/>
        <end position="1390"/>
    </location>
</feature>
<comment type="caution">
    <text evidence="2">The sequence shown here is derived from an EMBL/GenBank/DDBJ whole genome shotgun (WGS) entry which is preliminary data.</text>
</comment>
<feature type="region of interest" description="Disordered" evidence="1">
    <location>
        <begin position="1378"/>
        <end position="1406"/>
    </location>
</feature>
<proteinExistence type="predicted"/>
<evidence type="ECO:0000313" key="3">
    <source>
        <dbReference type="Proteomes" id="UP000626109"/>
    </source>
</evidence>
<gene>
    <name evidence="2" type="ORF">PGLA2088_LOCUS43554</name>
</gene>
<evidence type="ECO:0000256" key="1">
    <source>
        <dbReference type="SAM" id="MobiDB-lite"/>
    </source>
</evidence>
<dbReference type="Proteomes" id="UP000626109">
    <property type="component" value="Unassembled WGS sequence"/>
</dbReference>
<name>A0A813LF64_POLGL</name>
<feature type="compositionally biased region" description="Polar residues" evidence="1">
    <location>
        <begin position="1593"/>
        <end position="1607"/>
    </location>
</feature>